<dbReference type="OrthoDB" id="3175275at2"/>
<dbReference type="Gene3D" id="3.40.50.1010">
    <property type="entry name" value="5'-nuclease"/>
    <property type="match status" value="1"/>
</dbReference>
<proteinExistence type="predicted"/>
<dbReference type="EMBL" id="QYUK01000011">
    <property type="protein sequence ID" value="RJF88726.1"/>
    <property type="molecule type" value="Genomic_DNA"/>
</dbReference>
<comment type="caution">
    <text evidence="2">The sequence shown here is derived from an EMBL/GenBank/DDBJ whole genome shotgun (WGS) entry which is preliminary data.</text>
</comment>
<name>A0A418WFE0_9PROT</name>
<protein>
    <submittedName>
        <fullName evidence="2">PIN domain-containing protein</fullName>
    </submittedName>
</protein>
<sequence length="131" mass="13910">MIGLDTNVVLRLLTGDDTGQLAAARALVEAAGDRPSSFYLNHVVLAECAWALKAGYRLDRGEISRCLRALAETPAFEIEGRDVVVAAIDLYETAPADFADCLIVAKNVLAGCSHTVTFDRDAQHLPGAGPV</sequence>
<evidence type="ECO:0000313" key="3">
    <source>
        <dbReference type="Proteomes" id="UP000284605"/>
    </source>
</evidence>
<evidence type="ECO:0000259" key="1">
    <source>
        <dbReference type="Pfam" id="PF01850"/>
    </source>
</evidence>
<dbReference type="Proteomes" id="UP000284605">
    <property type="component" value="Unassembled WGS sequence"/>
</dbReference>
<feature type="domain" description="PIN" evidence="1">
    <location>
        <begin position="4"/>
        <end position="125"/>
    </location>
</feature>
<dbReference type="RefSeq" id="WP_119779468.1">
    <property type="nucleotide sequence ID" value="NZ_QYUK01000011.1"/>
</dbReference>
<evidence type="ECO:0000313" key="2">
    <source>
        <dbReference type="EMBL" id="RJF88726.1"/>
    </source>
</evidence>
<reference evidence="2 3" key="1">
    <citation type="submission" date="2018-09" db="EMBL/GenBank/DDBJ databases">
        <authorList>
            <person name="Zhu H."/>
        </authorList>
    </citation>
    <scope>NUCLEOTIDE SEQUENCE [LARGE SCALE GENOMIC DNA]</scope>
    <source>
        <strain evidence="2 3">K1W22B-8</strain>
    </source>
</reference>
<dbReference type="SUPFAM" id="SSF88723">
    <property type="entry name" value="PIN domain-like"/>
    <property type="match status" value="1"/>
</dbReference>
<dbReference type="Pfam" id="PF01850">
    <property type="entry name" value="PIN"/>
    <property type="match status" value="1"/>
</dbReference>
<organism evidence="2 3">
    <name type="scientific">Oleomonas cavernae</name>
    <dbReference type="NCBI Taxonomy" id="2320859"/>
    <lineage>
        <taxon>Bacteria</taxon>
        <taxon>Pseudomonadati</taxon>
        <taxon>Pseudomonadota</taxon>
        <taxon>Alphaproteobacteria</taxon>
        <taxon>Acetobacterales</taxon>
        <taxon>Acetobacteraceae</taxon>
        <taxon>Oleomonas</taxon>
    </lineage>
</organism>
<keyword evidence="3" id="KW-1185">Reference proteome</keyword>
<accession>A0A418WFE0</accession>
<dbReference type="InterPro" id="IPR002716">
    <property type="entry name" value="PIN_dom"/>
</dbReference>
<dbReference type="CDD" id="cd18683">
    <property type="entry name" value="PIN_VapC-like"/>
    <property type="match status" value="1"/>
</dbReference>
<dbReference type="AlphaFoldDB" id="A0A418WFE0"/>
<dbReference type="InterPro" id="IPR029060">
    <property type="entry name" value="PIN-like_dom_sf"/>
</dbReference>
<gene>
    <name evidence="2" type="ORF">D3874_18475</name>
</gene>